<keyword evidence="1" id="KW-0812">Transmembrane</keyword>
<feature type="transmembrane region" description="Helical" evidence="1">
    <location>
        <begin position="6"/>
        <end position="25"/>
    </location>
</feature>
<proteinExistence type="predicted"/>
<keyword evidence="1" id="KW-0472">Membrane</keyword>
<evidence type="ECO:0000313" key="3">
    <source>
        <dbReference type="Proteomes" id="UP001209553"/>
    </source>
</evidence>
<evidence type="ECO:0008006" key="4">
    <source>
        <dbReference type="Google" id="ProtNLM"/>
    </source>
</evidence>
<evidence type="ECO:0000256" key="1">
    <source>
        <dbReference type="SAM" id="Phobius"/>
    </source>
</evidence>
<feature type="transmembrane region" description="Helical" evidence="1">
    <location>
        <begin position="45"/>
        <end position="64"/>
    </location>
</feature>
<reference evidence="2 3" key="1">
    <citation type="journal article" date="2023" name="Int. J. Syst. Evol. Microbiol.">
        <title>Streptococcus sciuri sp. nov., Staphylococcus marylandisciuri sp. nov. and Staphylococcus americanisciuri sp. nov., isolated from faeces of eastern grey squirrel (Sciurus carolinensis).</title>
        <authorList>
            <person name="Volokhov D.V."/>
            <person name="Zagorodnyaya T.A."/>
            <person name="Furtak V.A."/>
            <person name="Nattanmai G."/>
            <person name="Randall L."/>
            <person name="Jose S."/>
            <person name="Gao Y."/>
            <person name="Eisenberg T."/>
            <person name="Delmonte P."/>
            <person name="Blom J."/>
            <person name="Mitchell K.K."/>
        </authorList>
    </citation>
    <scope>NUCLEOTIDE SEQUENCE [LARGE SCALE GENOMIC DNA]</scope>
    <source>
        <strain evidence="2 3">SQ8-PEA</strain>
    </source>
</reference>
<keyword evidence="1" id="KW-1133">Transmembrane helix</keyword>
<protein>
    <recommendedName>
        <fullName evidence="4">Mid2-like cell wall stress sensor domain protein</fullName>
    </recommendedName>
</protein>
<sequence length="66" mass="7337">MGLISSAVIILFIIFLVSTVTGIFLLENGNKRKKFVFEVNILSKFMCVSFIILSLILVIIGHFSTS</sequence>
<evidence type="ECO:0000313" key="2">
    <source>
        <dbReference type="EMBL" id="MCU5746285.1"/>
    </source>
</evidence>
<organism evidence="2 3">
    <name type="scientific">Staphylococcus marylandisciuri</name>
    <dbReference type="NCBI Taxonomy" id="2981529"/>
    <lineage>
        <taxon>Bacteria</taxon>
        <taxon>Bacillati</taxon>
        <taxon>Bacillota</taxon>
        <taxon>Bacilli</taxon>
        <taxon>Bacillales</taxon>
        <taxon>Staphylococcaceae</taxon>
        <taxon>Staphylococcus</taxon>
    </lineage>
</organism>
<dbReference type="RefSeq" id="WP_262855833.1">
    <property type="nucleotide sequence ID" value="NZ_JAOPKZ010000009.1"/>
</dbReference>
<dbReference type="Proteomes" id="UP001209553">
    <property type="component" value="Unassembled WGS sequence"/>
</dbReference>
<gene>
    <name evidence="2" type="ORF">N9R04_06085</name>
</gene>
<comment type="caution">
    <text evidence="2">The sequence shown here is derived from an EMBL/GenBank/DDBJ whole genome shotgun (WGS) entry which is preliminary data.</text>
</comment>
<dbReference type="EMBL" id="JAOPKZ010000009">
    <property type="protein sequence ID" value="MCU5746285.1"/>
    <property type="molecule type" value="Genomic_DNA"/>
</dbReference>
<keyword evidence="3" id="KW-1185">Reference proteome</keyword>
<name>A0ABT2QQQ8_9STAP</name>
<accession>A0ABT2QQQ8</accession>